<name>H6C7M2_EXODN</name>
<dbReference type="HOGENOM" id="CLU_049925_0_0_1"/>
<organism evidence="2 3">
    <name type="scientific">Exophiala dermatitidis (strain ATCC 34100 / CBS 525.76 / NIH/UT8656)</name>
    <name type="common">Black yeast</name>
    <name type="synonym">Wangiella dermatitidis</name>
    <dbReference type="NCBI Taxonomy" id="858893"/>
    <lineage>
        <taxon>Eukaryota</taxon>
        <taxon>Fungi</taxon>
        <taxon>Dikarya</taxon>
        <taxon>Ascomycota</taxon>
        <taxon>Pezizomycotina</taxon>
        <taxon>Eurotiomycetes</taxon>
        <taxon>Chaetothyriomycetidae</taxon>
        <taxon>Chaetothyriales</taxon>
        <taxon>Herpotrichiellaceae</taxon>
        <taxon>Exophiala</taxon>
    </lineage>
</organism>
<protein>
    <submittedName>
        <fullName evidence="2">Phytanoyl-CoA hydroxylase</fullName>
    </submittedName>
</protein>
<dbReference type="InParanoid" id="H6C7M2"/>
<evidence type="ECO:0000313" key="3">
    <source>
        <dbReference type="Proteomes" id="UP000007304"/>
    </source>
</evidence>
<reference evidence="2" key="1">
    <citation type="submission" date="2011-07" db="EMBL/GenBank/DDBJ databases">
        <title>The Genome Sequence of Exophiala (Wangiella) dermatitidis NIH/UT8656.</title>
        <authorList>
            <consortium name="The Broad Institute Genome Sequencing Platform"/>
            <person name="Cuomo C."/>
            <person name="Wang Z."/>
            <person name="Hunicke-Smith S."/>
            <person name="Szanislo P.J."/>
            <person name="Earl A."/>
            <person name="Young S.K."/>
            <person name="Zeng Q."/>
            <person name="Gargeya S."/>
            <person name="Fitzgerald M."/>
            <person name="Haas B."/>
            <person name="Abouelleil A."/>
            <person name="Alvarado L."/>
            <person name="Arachchi H.M."/>
            <person name="Berlin A."/>
            <person name="Brown A."/>
            <person name="Chapman S.B."/>
            <person name="Chen Z."/>
            <person name="Dunbar C."/>
            <person name="Freedman E."/>
            <person name="Gearin G."/>
            <person name="Gellesch M."/>
            <person name="Goldberg J."/>
            <person name="Griggs A."/>
            <person name="Gujja S."/>
            <person name="Heiman D."/>
            <person name="Howarth C."/>
            <person name="Larson L."/>
            <person name="Lui A."/>
            <person name="MacDonald P.J.P."/>
            <person name="Montmayeur A."/>
            <person name="Murphy C."/>
            <person name="Neiman D."/>
            <person name="Pearson M."/>
            <person name="Priest M."/>
            <person name="Roberts A."/>
            <person name="Saif S."/>
            <person name="Shea T."/>
            <person name="Shenoy N."/>
            <person name="Sisk P."/>
            <person name="Stolte C."/>
            <person name="Sykes S."/>
            <person name="Wortman J."/>
            <person name="Nusbaum C."/>
            <person name="Birren B."/>
        </authorList>
    </citation>
    <scope>NUCLEOTIDE SEQUENCE</scope>
    <source>
        <strain evidence="2">NIH/UT8656</strain>
    </source>
</reference>
<dbReference type="Proteomes" id="UP000007304">
    <property type="component" value="Unassembled WGS sequence"/>
</dbReference>
<dbReference type="RefSeq" id="XP_009159313.1">
    <property type="nucleotide sequence ID" value="XM_009161065.1"/>
</dbReference>
<proteinExistence type="predicted"/>
<keyword evidence="3" id="KW-1185">Reference proteome</keyword>
<dbReference type="VEuPathDB" id="FungiDB:HMPREF1120_06854"/>
<feature type="region of interest" description="Disordered" evidence="1">
    <location>
        <begin position="1"/>
        <end position="35"/>
    </location>
</feature>
<accession>H6C7M2</accession>
<evidence type="ECO:0000313" key="2">
    <source>
        <dbReference type="EMBL" id="EHY58852.1"/>
    </source>
</evidence>
<dbReference type="InterPro" id="IPR008775">
    <property type="entry name" value="Phytyl_CoA_dOase-like"/>
</dbReference>
<dbReference type="EMBL" id="JH226135">
    <property type="protein sequence ID" value="EHY58852.1"/>
    <property type="molecule type" value="Genomic_DNA"/>
</dbReference>
<dbReference type="PANTHER" id="PTHR40128:SF1">
    <property type="entry name" value="PHYTANOYL-COA HYDROXYLASE"/>
    <property type="match status" value="1"/>
</dbReference>
<evidence type="ECO:0000256" key="1">
    <source>
        <dbReference type="SAM" id="MobiDB-lite"/>
    </source>
</evidence>
<dbReference type="Gene3D" id="2.60.120.620">
    <property type="entry name" value="q2cbj1_9rhob like domain"/>
    <property type="match status" value="1"/>
</dbReference>
<dbReference type="GeneID" id="20311493"/>
<dbReference type="Pfam" id="PF05721">
    <property type="entry name" value="PhyH"/>
    <property type="match status" value="1"/>
</dbReference>
<dbReference type="SUPFAM" id="SSF51197">
    <property type="entry name" value="Clavaminate synthase-like"/>
    <property type="match status" value="1"/>
</dbReference>
<dbReference type="STRING" id="858893.H6C7M2"/>
<dbReference type="AlphaFoldDB" id="H6C7M2"/>
<dbReference type="OrthoDB" id="2328924at2759"/>
<sequence length="335" mass="37362">MPHAESPEPQRINGEKLFVNDGPLTPGEIGSLKPTTIDTPIEEARRRYQEDGYLFLKGLLPRDDVLKAREEYFKLLSPSGVLKPGTSPVDGIFDSSKDKLDFPGIGAGSADSNGRPTGPHPEVATMFVDLALQAHTEPWYKEKFCKHPALRDYIARLTGWGENTLGVRRTLLRNNTPGNKAIGVHYDQIFLRYGDDSAVTAWVPIGDVSKQGGGLIYLEKGHTLGAEIEEEFTRKAKASGLTDEEAKNAFNQNMMSGGMLADGPAEFARRYNRRWLLTEYEAGDVVLHNSYAIHASTINHDPEDKIRLGTDLRFVDNSRPWDTRWGNDYRFNDGV</sequence>
<dbReference type="eggNOG" id="ENOG502SCSP">
    <property type="taxonomic scope" value="Eukaryota"/>
</dbReference>
<dbReference type="PANTHER" id="PTHR40128">
    <property type="entry name" value="EXPRESSED PROTEIN"/>
    <property type="match status" value="1"/>
</dbReference>
<dbReference type="OMA" id="ATPAHYD"/>
<gene>
    <name evidence="2" type="ORF">HMPREF1120_06854</name>
</gene>